<keyword evidence="3" id="KW-1185">Reference proteome</keyword>
<feature type="transmembrane region" description="Helical" evidence="1">
    <location>
        <begin position="110"/>
        <end position="130"/>
    </location>
</feature>
<dbReference type="RefSeq" id="WP_343943554.1">
    <property type="nucleotide sequence ID" value="NZ_BAAAHP010000134.1"/>
</dbReference>
<evidence type="ECO:0000313" key="2">
    <source>
        <dbReference type="EMBL" id="GAA0946936.1"/>
    </source>
</evidence>
<gene>
    <name evidence="2" type="ORF">GCM10009559_45690</name>
</gene>
<protein>
    <recommendedName>
        <fullName evidence="4">Integral membrane protein</fullName>
    </recommendedName>
</protein>
<name>A0ABN1QT22_9PSEU</name>
<comment type="caution">
    <text evidence="2">The sequence shown here is derived from an EMBL/GenBank/DDBJ whole genome shotgun (WGS) entry which is preliminary data.</text>
</comment>
<feature type="transmembrane region" description="Helical" evidence="1">
    <location>
        <begin position="56"/>
        <end position="77"/>
    </location>
</feature>
<organism evidence="2 3">
    <name type="scientific">Pseudonocardia zijingensis</name>
    <dbReference type="NCBI Taxonomy" id="153376"/>
    <lineage>
        <taxon>Bacteria</taxon>
        <taxon>Bacillati</taxon>
        <taxon>Actinomycetota</taxon>
        <taxon>Actinomycetes</taxon>
        <taxon>Pseudonocardiales</taxon>
        <taxon>Pseudonocardiaceae</taxon>
        <taxon>Pseudonocardia</taxon>
    </lineage>
</organism>
<keyword evidence="1" id="KW-1133">Transmembrane helix</keyword>
<keyword evidence="1" id="KW-0812">Transmembrane</keyword>
<sequence>MDVLQPTTARPTRRPRVSLWALRFLLTGHLLAVLAQPVLAGRYLTGDVDAMEVHGLVGSLLALVAMALVAGAIAYVLVGRGRLWLLPVTVLVFLAEGFQIGAGHSRQLELHVPLGVAIVVTAVLLAAWVWTPSAARPRGGAR</sequence>
<evidence type="ECO:0000313" key="3">
    <source>
        <dbReference type="Proteomes" id="UP001499967"/>
    </source>
</evidence>
<dbReference type="Proteomes" id="UP001499967">
    <property type="component" value="Unassembled WGS sequence"/>
</dbReference>
<accession>A0ABN1QT22</accession>
<dbReference type="EMBL" id="BAAAHP010000134">
    <property type="protein sequence ID" value="GAA0946936.1"/>
    <property type="molecule type" value="Genomic_DNA"/>
</dbReference>
<evidence type="ECO:0000256" key="1">
    <source>
        <dbReference type="SAM" id="Phobius"/>
    </source>
</evidence>
<evidence type="ECO:0008006" key="4">
    <source>
        <dbReference type="Google" id="ProtNLM"/>
    </source>
</evidence>
<proteinExistence type="predicted"/>
<reference evidence="2 3" key="1">
    <citation type="journal article" date="2019" name="Int. J. Syst. Evol. Microbiol.">
        <title>The Global Catalogue of Microorganisms (GCM) 10K type strain sequencing project: providing services to taxonomists for standard genome sequencing and annotation.</title>
        <authorList>
            <consortium name="The Broad Institute Genomics Platform"/>
            <consortium name="The Broad Institute Genome Sequencing Center for Infectious Disease"/>
            <person name="Wu L."/>
            <person name="Ma J."/>
        </authorList>
    </citation>
    <scope>NUCLEOTIDE SEQUENCE [LARGE SCALE GENOMIC DNA]</scope>
    <source>
        <strain evidence="2 3">JCM 11117</strain>
    </source>
</reference>
<keyword evidence="1" id="KW-0472">Membrane</keyword>
<feature type="transmembrane region" description="Helical" evidence="1">
    <location>
        <begin position="84"/>
        <end position="104"/>
    </location>
</feature>